<sequence length="209" mass="22343">MLHLLAHSLYKAHAFLSSGSIVDQLRAPAPAARQSVTPAQWLMALAVSALISFGIASLWGITLATEPALIALGTILSVALAQLLISGQTLAIGPSLLLRLGGLSALVATLYFGLHTLFAFVYSAVLSPIPASASVFEYALIGLVAVVFLGLSLMQSVLIPRCDAAWLRRLYVHIYNGLYIDLPVERLVYRIWPARFRGSRQRGAGAAGY</sequence>
<evidence type="ECO:0000313" key="2">
    <source>
        <dbReference type="EMBL" id="RRQ22757.1"/>
    </source>
</evidence>
<keyword evidence="1" id="KW-1133">Transmembrane helix</keyword>
<feature type="transmembrane region" description="Helical" evidence="1">
    <location>
        <begin position="41"/>
        <end position="61"/>
    </location>
</feature>
<dbReference type="EMBL" id="QZMU01000001">
    <property type="protein sequence ID" value="RRQ22757.1"/>
    <property type="molecule type" value="Genomic_DNA"/>
</dbReference>
<feature type="transmembrane region" description="Helical" evidence="1">
    <location>
        <begin position="97"/>
        <end position="126"/>
    </location>
</feature>
<evidence type="ECO:0000313" key="3">
    <source>
        <dbReference type="Proteomes" id="UP000287798"/>
    </source>
</evidence>
<accession>A0A426QM19</accession>
<keyword evidence="1" id="KW-0472">Membrane</keyword>
<feature type="transmembrane region" description="Helical" evidence="1">
    <location>
        <begin position="67"/>
        <end position="85"/>
    </location>
</feature>
<proteinExistence type="predicted"/>
<keyword evidence="1" id="KW-0812">Transmembrane</keyword>
<organism evidence="2 3">
    <name type="scientific">Thiohalobacter thiocyanaticus</name>
    <dbReference type="NCBI Taxonomy" id="585455"/>
    <lineage>
        <taxon>Bacteria</taxon>
        <taxon>Pseudomonadati</taxon>
        <taxon>Pseudomonadota</taxon>
        <taxon>Gammaproteobacteria</taxon>
        <taxon>Thiohalobacterales</taxon>
        <taxon>Thiohalobacteraceae</taxon>
        <taxon>Thiohalobacter</taxon>
    </lineage>
</organism>
<gene>
    <name evidence="2" type="ORF">D6C00_13015</name>
</gene>
<name>A0A426QM19_9GAMM</name>
<dbReference type="Proteomes" id="UP000287798">
    <property type="component" value="Unassembled WGS sequence"/>
</dbReference>
<dbReference type="AlphaFoldDB" id="A0A426QM19"/>
<feature type="transmembrane region" description="Helical" evidence="1">
    <location>
        <begin position="138"/>
        <end position="159"/>
    </location>
</feature>
<evidence type="ECO:0000256" key="1">
    <source>
        <dbReference type="SAM" id="Phobius"/>
    </source>
</evidence>
<keyword evidence="3" id="KW-1185">Reference proteome</keyword>
<reference evidence="2 3" key="1">
    <citation type="journal article" date="2010" name="Int. J. Syst. Evol. Microbiol.">
        <title>Thiohalobacter thiocyanaticus gen. nov., sp. nov., a moderately halophilic, sulfur-oxidizing gammaproteobacterium from hypersaline lakes, that utilizes thiocyanate.</title>
        <authorList>
            <person name="Sorokin D.Y."/>
            <person name="Kovaleva O.L."/>
            <person name="Tourova T.P."/>
            <person name="Muyzer G."/>
        </authorList>
    </citation>
    <scope>NUCLEOTIDE SEQUENCE [LARGE SCALE GENOMIC DNA]</scope>
    <source>
        <strain evidence="2 3">Hrh1</strain>
    </source>
</reference>
<comment type="caution">
    <text evidence="2">The sequence shown here is derived from an EMBL/GenBank/DDBJ whole genome shotgun (WGS) entry which is preliminary data.</text>
</comment>
<protein>
    <submittedName>
        <fullName evidence="2">Uncharacterized protein</fullName>
    </submittedName>
</protein>